<protein>
    <recommendedName>
        <fullName evidence="3">Thyroglobulin</fullName>
    </recommendedName>
</protein>
<accession>A0AAV7P0P5</accession>
<evidence type="ECO:0000313" key="2">
    <source>
        <dbReference type="Proteomes" id="UP001066276"/>
    </source>
</evidence>
<dbReference type="Proteomes" id="UP001066276">
    <property type="component" value="Chromosome 7"/>
</dbReference>
<feature type="non-terminal residue" evidence="1">
    <location>
        <position position="68"/>
    </location>
</feature>
<comment type="caution">
    <text evidence="1">The sequence shown here is derived from an EMBL/GenBank/DDBJ whole genome shotgun (WGS) entry which is preliminary data.</text>
</comment>
<evidence type="ECO:0000313" key="1">
    <source>
        <dbReference type="EMBL" id="KAJ1121868.1"/>
    </source>
</evidence>
<evidence type="ECO:0008006" key="3">
    <source>
        <dbReference type="Google" id="ProtNLM"/>
    </source>
</evidence>
<reference evidence="1" key="1">
    <citation type="journal article" date="2022" name="bioRxiv">
        <title>Sequencing and chromosome-scale assembly of the giantPleurodeles waltlgenome.</title>
        <authorList>
            <person name="Brown T."/>
            <person name="Elewa A."/>
            <person name="Iarovenko S."/>
            <person name="Subramanian E."/>
            <person name="Araus A.J."/>
            <person name="Petzold A."/>
            <person name="Susuki M."/>
            <person name="Suzuki K.-i.T."/>
            <person name="Hayashi T."/>
            <person name="Toyoda A."/>
            <person name="Oliveira C."/>
            <person name="Osipova E."/>
            <person name="Leigh N.D."/>
            <person name="Simon A."/>
            <person name="Yun M.H."/>
        </authorList>
    </citation>
    <scope>NUCLEOTIDE SEQUENCE</scope>
    <source>
        <strain evidence="1">20211129_DDA</strain>
        <tissue evidence="1">Liver</tissue>
    </source>
</reference>
<sequence length="68" mass="7403">SGNCAPSPAQACSEQVLCTLSGPGMFRTGTEWILCALPSTGMFTVDTVCPPWHRLDIVRPSWHMNVHC</sequence>
<gene>
    <name evidence="1" type="ORF">NDU88_000380</name>
</gene>
<keyword evidence="2" id="KW-1185">Reference proteome</keyword>
<dbReference type="AlphaFoldDB" id="A0AAV7P0P5"/>
<proteinExistence type="predicted"/>
<organism evidence="1 2">
    <name type="scientific">Pleurodeles waltl</name>
    <name type="common">Iberian ribbed newt</name>
    <dbReference type="NCBI Taxonomy" id="8319"/>
    <lineage>
        <taxon>Eukaryota</taxon>
        <taxon>Metazoa</taxon>
        <taxon>Chordata</taxon>
        <taxon>Craniata</taxon>
        <taxon>Vertebrata</taxon>
        <taxon>Euteleostomi</taxon>
        <taxon>Amphibia</taxon>
        <taxon>Batrachia</taxon>
        <taxon>Caudata</taxon>
        <taxon>Salamandroidea</taxon>
        <taxon>Salamandridae</taxon>
        <taxon>Pleurodelinae</taxon>
        <taxon>Pleurodeles</taxon>
    </lineage>
</organism>
<dbReference type="EMBL" id="JANPWB010000011">
    <property type="protein sequence ID" value="KAJ1121868.1"/>
    <property type="molecule type" value="Genomic_DNA"/>
</dbReference>
<name>A0AAV7P0P5_PLEWA</name>
<feature type="non-terminal residue" evidence="1">
    <location>
        <position position="1"/>
    </location>
</feature>